<evidence type="ECO:0000313" key="3">
    <source>
        <dbReference type="EMBL" id="QDQ98529.1"/>
    </source>
</evidence>
<name>A0A516X639_9ACTN</name>
<dbReference type="AlphaFoldDB" id="A0A516X639"/>
<dbReference type="PANTHER" id="PTHR36440">
    <property type="entry name" value="PUTATIVE (AFU_ORTHOLOGUE AFUA_8G07350)-RELATED"/>
    <property type="match status" value="1"/>
</dbReference>
<dbReference type="InterPro" id="IPR014710">
    <property type="entry name" value="RmlC-like_jellyroll"/>
</dbReference>
<evidence type="ECO:0000259" key="2">
    <source>
        <dbReference type="Pfam" id="PF07883"/>
    </source>
</evidence>
<sequence length="174" mass="19442">MTAAPLGHDDPARGLAVARPDSDEKLPHYGVVGDNYTILLTGEETDGRYALIDMLIPPGGGPPPHRHDFEEMFHVLEGRIDITFRGQRHTLAAGETANVPARAPHFFRNNARVQARVLCMITPPGLDRYFAAWGMPLPTRTELPHLDDDESRRRLQTAVELGPQYRIENLETTE</sequence>
<dbReference type="RefSeq" id="WP_143909934.1">
    <property type="nucleotide sequence ID" value="NZ_CP041765.1"/>
</dbReference>
<dbReference type="OrthoDB" id="9791637at2"/>
<dbReference type="InterPro" id="IPR053146">
    <property type="entry name" value="QDO-like"/>
</dbReference>
<dbReference type="InterPro" id="IPR013096">
    <property type="entry name" value="Cupin_2"/>
</dbReference>
<dbReference type="Gene3D" id="2.60.120.10">
    <property type="entry name" value="Jelly Rolls"/>
    <property type="match status" value="1"/>
</dbReference>
<feature type="domain" description="Cupin type-2" evidence="2">
    <location>
        <begin position="54"/>
        <end position="120"/>
    </location>
</feature>
<keyword evidence="4" id="KW-1185">Reference proteome</keyword>
<dbReference type="Proteomes" id="UP000317344">
    <property type="component" value="Chromosome"/>
</dbReference>
<reference evidence="3 4" key="2">
    <citation type="submission" date="2019-07" db="EMBL/GenBank/DDBJ databases">
        <authorList>
            <person name="Huang Y."/>
        </authorList>
    </citation>
    <scope>NUCLEOTIDE SEQUENCE [LARGE SCALE GENOMIC DNA]</scope>
    <source>
        <strain evidence="3 4">HY188</strain>
    </source>
</reference>
<dbReference type="SUPFAM" id="SSF51182">
    <property type="entry name" value="RmlC-like cupins"/>
    <property type="match status" value="1"/>
</dbReference>
<dbReference type="KEGG" id="toy:FO059_15875"/>
<evidence type="ECO:0000313" key="4">
    <source>
        <dbReference type="Proteomes" id="UP000317344"/>
    </source>
</evidence>
<reference evidence="3 4" key="1">
    <citation type="submission" date="2019-07" db="EMBL/GenBank/DDBJ databases">
        <title>Tomitella cavernea sp. nov., an actinomycete isolated from soil.</title>
        <authorList>
            <person name="Cheng J."/>
        </authorList>
    </citation>
    <scope>NUCLEOTIDE SEQUENCE [LARGE SCALE GENOMIC DNA]</scope>
    <source>
        <strain evidence="3 4">HY188</strain>
    </source>
</reference>
<proteinExistence type="predicted"/>
<dbReference type="Pfam" id="PF07883">
    <property type="entry name" value="Cupin_2"/>
    <property type="match status" value="1"/>
</dbReference>
<accession>A0A516X639</accession>
<evidence type="ECO:0000256" key="1">
    <source>
        <dbReference type="SAM" id="MobiDB-lite"/>
    </source>
</evidence>
<dbReference type="PANTHER" id="PTHR36440:SF1">
    <property type="entry name" value="PUTATIVE (AFU_ORTHOLOGUE AFUA_8G07350)-RELATED"/>
    <property type="match status" value="1"/>
</dbReference>
<protein>
    <submittedName>
        <fullName evidence="3">Cupin domain-containing protein</fullName>
    </submittedName>
</protein>
<gene>
    <name evidence="3" type="ORF">FO059_15875</name>
</gene>
<dbReference type="EMBL" id="CP041765">
    <property type="protein sequence ID" value="QDQ98529.1"/>
    <property type="molecule type" value="Genomic_DNA"/>
</dbReference>
<feature type="region of interest" description="Disordered" evidence="1">
    <location>
        <begin position="1"/>
        <end position="20"/>
    </location>
</feature>
<organism evidence="3 4">
    <name type="scientific">Tomitella fengzijianii</name>
    <dbReference type="NCBI Taxonomy" id="2597660"/>
    <lineage>
        <taxon>Bacteria</taxon>
        <taxon>Bacillati</taxon>
        <taxon>Actinomycetota</taxon>
        <taxon>Actinomycetes</taxon>
        <taxon>Mycobacteriales</taxon>
        <taxon>Tomitella</taxon>
    </lineage>
</organism>
<dbReference type="InterPro" id="IPR011051">
    <property type="entry name" value="RmlC_Cupin_sf"/>
</dbReference>